<feature type="domain" description="UBX" evidence="2">
    <location>
        <begin position="169"/>
        <end position="248"/>
    </location>
</feature>
<dbReference type="Proteomes" id="UP000010422">
    <property type="component" value="Unassembled WGS sequence"/>
</dbReference>
<dbReference type="CDD" id="cd01767">
    <property type="entry name" value="UBX"/>
    <property type="match status" value="1"/>
</dbReference>
<evidence type="ECO:0000313" key="4">
    <source>
        <dbReference type="Proteomes" id="UP000010422"/>
    </source>
</evidence>
<dbReference type="AlphaFoldDB" id="L0PF78"/>
<dbReference type="InterPro" id="IPR001012">
    <property type="entry name" value="UBX_dom"/>
</dbReference>
<dbReference type="SMART" id="SM00166">
    <property type="entry name" value="UBX"/>
    <property type="match status" value="1"/>
</dbReference>
<sequence length="255" mass="29027">MRKKTISLKLHNGTSDAILFKQMVVVNCVPSIFLIKDGLVKKYLCSDATTEDLLESIRSMSTGKHISEQVEGESVDMGANSTSEGVGSSSTHEKMAQRLTHMKTKDMEQRQKYVEGIERTKKCDAEERKRVLSRINADKEERKIKEYYRISARSSQSSTFVEDTAVQGNAKNICFLNIRLLNGSSIQARHFTFKNTLKDVRSWIDENRTDNKIPYDLIQIYPKRRFDILEEAASLEALNLCPSATLILMVCFLCN</sequence>
<dbReference type="PANTHER" id="PTHR46424:SF1">
    <property type="entry name" value="UBX DOMAIN-CONTAINING PROTEIN 4"/>
    <property type="match status" value="1"/>
</dbReference>
<gene>
    <name evidence="3" type="ORF">PNEJI1_000318</name>
</gene>
<protein>
    <recommendedName>
        <fullName evidence="2">UBX domain-containing protein</fullName>
    </recommendedName>
</protein>
<dbReference type="GO" id="GO:0005783">
    <property type="term" value="C:endoplasmic reticulum"/>
    <property type="evidence" value="ECO:0007669"/>
    <property type="project" value="TreeGrafter"/>
</dbReference>
<organism evidence="4">
    <name type="scientific">Pneumocystis jirovecii</name>
    <name type="common">Human pneumocystis pneumonia agent</name>
    <dbReference type="NCBI Taxonomy" id="42068"/>
    <lineage>
        <taxon>Eukaryota</taxon>
        <taxon>Fungi</taxon>
        <taxon>Dikarya</taxon>
        <taxon>Ascomycota</taxon>
        <taxon>Taphrinomycotina</taxon>
        <taxon>Pneumocystomycetes</taxon>
        <taxon>Pneumocystaceae</taxon>
        <taxon>Pneumocystis</taxon>
    </lineage>
</organism>
<comment type="caution">
    <text evidence="3">The sequence shown here is derived from an EMBL/GenBank/DDBJ whole genome shotgun (WGS) entry which is preliminary data.</text>
</comment>
<dbReference type="InterPro" id="IPR029071">
    <property type="entry name" value="Ubiquitin-like_domsf"/>
</dbReference>
<feature type="compositionally biased region" description="Polar residues" evidence="1">
    <location>
        <begin position="79"/>
        <end position="90"/>
    </location>
</feature>
<evidence type="ECO:0000259" key="2">
    <source>
        <dbReference type="PROSITE" id="PS50033"/>
    </source>
</evidence>
<dbReference type="Pfam" id="PF23187">
    <property type="entry name" value="UBX7_N"/>
    <property type="match status" value="1"/>
</dbReference>
<dbReference type="PROSITE" id="PS50033">
    <property type="entry name" value="UBX"/>
    <property type="match status" value="1"/>
</dbReference>
<dbReference type="EMBL" id="CAKM01000270">
    <property type="protein sequence ID" value="CCJ30867.1"/>
    <property type="molecule type" value="Genomic_DNA"/>
</dbReference>
<accession>L0PF78</accession>
<evidence type="ECO:0000256" key="1">
    <source>
        <dbReference type="SAM" id="MobiDB-lite"/>
    </source>
</evidence>
<dbReference type="SUPFAM" id="SSF54236">
    <property type="entry name" value="Ubiquitin-like"/>
    <property type="match status" value="1"/>
</dbReference>
<dbReference type="GO" id="GO:0036503">
    <property type="term" value="P:ERAD pathway"/>
    <property type="evidence" value="ECO:0007669"/>
    <property type="project" value="TreeGrafter"/>
</dbReference>
<dbReference type="STRING" id="1209962.L0PF78"/>
<dbReference type="Pfam" id="PF00789">
    <property type="entry name" value="UBX"/>
    <property type="match status" value="1"/>
</dbReference>
<dbReference type="InParanoid" id="L0PF78"/>
<dbReference type="Gene3D" id="3.10.20.90">
    <property type="entry name" value="Phosphatidylinositol 3-kinase Catalytic Subunit, Chain A, domain 1"/>
    <property type="match status" value="1"/>
</dbReference>
<feature type="region of interest" description="Disordered" evidence="1">
    <location>
        <begin position="72"/>
        <end position="92"/>
    </location>
</feature>
<dbReference type="VEuPathDB" id="FungiDB:PNEJI1_000318"/>
<reference evidence="3 4" key="1">
    <citation type="journal article" date="2012" name="MBio">
        <title>De novo assembly of the Pneumocystis jirovecii genome from a single bronchoalveolar lavage fluid specimen from a patient.</title>
        <authorList>
            <person name="Cisse O.H."/>
            <person name="Pagni M."/>
            <person name="Hauser P.M."/>
        </authorList>
    </citation>
    <scope>NUCLEOTIDE SEQUENCE [LARGE SCALE GENOMIC DNA]</scope>
    <source>
        <strain evidence="3 4">SE8</strain>
    </source>
</reference>
<dbReference type="PANTHER" id="PTHR46424">
    <property type="entry name" value="UBX DOMAIN-CONTAINING PROTEIN 4"/>
    <property type="match status" value="1"/>
</dbReference>
<name>L0PF78_PNEJI</name>
<evidence type="ECO:0000313" key="3">
    <source>
        <dbReference type="EMBL" id="CCJ30867.1"/>
    </source>
</evidence>
<proteinExistence type="predicted"/>